<dbReference type="OrthoDB" id="10292137at2759"/>
<dbReference type="SUPFAM" id="SSF82607">
    <property type="entry name" value="YbaB-like"/>
    <property type="match status" value="1"/>
</dbReference>
<keyword evidence="2" id="KW-0812">Transmembrane</keyword>
<keyword evidence="3" id="KW-0238">DNA-binding</keyword>
<comment type="caution">
    <text evidence="3">The sequence shown here is derived from an EMBL/GenBank/DDBJ whole genome shotgun (WGS) entry which is preliminary data.</text>
</comment>
<dbReference type="InterPro" id="IPR036894">
    <property type="entry name" value="YbaB-like_sf"/>
</dbReference>
<dbReference type="Gene3D" id="3.30.1310.10">
    <property type="entry name" value="Nucleoid-associated protein YbaB-like domain"/>
    <property type="match status" value="1"/>
</dbReference>
<dbReference type="AlphaFoldDB" id="W7TRK9"/>
<keyword evidence="4" id="KW-1185">Reference proteome</keyword>
<gene>
    <name evidence="3" type="ORF">Naga_100043g30</name>
</gene>
<reference evidence="3 4" key="1">
    <citation type="journal article" date="2014" name="Mol. Plant">
        <title>Chromosome Scale Genome Assembly and Transcriptome Profiling of Nannochloropsis gaditana in Nitrogen Depletion.</title>
        <authorList>
            <person name="Corteggiani Carpinelli E."/>
            <person name="Telatin A."/>
            <person name="Vitulo N."/>
            <person name="Forcato C."/>
            <person name="D'Angelo M."/>
            <person name="Schiavon R."/>
            <person name="Vezzi A."/>
            <person name="Giacometti G.M."/>
            <person name="Morosinotto T."/>
            <person name="Valle G."/>
        </authorList>
    </citation>
    <scope>NUCLEOTIDE SEQUENCE [LARGE SCALE GENOMIC DNA]</scope>
    <source>
        <strain evidence="3 4">B-31</strain>
    </source>
</reference>
<name>W7TRK9_9STRA</name>
<feature type="compositionally biased region" description="Low complexity" evidence="1">
    <location>
        <begin position="44"/>
        <end position="58"/>
    </location>
</feature>
<proteinExistence type="predicted"/>
<feature type="region of interest" description="Disordered" evidence="1">
    <location>
        <begin position="44"/>
        <end position="66"/>
    </location>
</feature>
<keyword evidence="2" id="KW-1133">Transmembrane helix</keyword>
<feature type="transmembrane region" description="Helical" evidence="2">
    <location>
        <begin position="7"/>
        <end position="26"/>
    </location>
</feature>
<dbReference type="EMBL" id="AZIL01001816">
    <property type="protein sequence ID" value="EWM23166.1"/>
    <property type="molecule type" value="Genomic_DNA"/>
</dbReference>
<protein>
    <submittedName>
        <fullName evidence="3">YbaB-like DNA-binding protein</fullName>
    </submittedName>
</protein>
<sequence>MRRNDCMWLVPIIVMTNTTLCSAFLLPRPSCKVLRTQVWSTVTDRSPSSVTSSSASGTLAPVLPGMAEDELDDPNEYYEPEPVDPTVDELKALGAEELATVLPGSDGKTIGQWLEEDRPVFSDGSLVGEWVKEAHRLRLLPFMERAEFLKAKSFDDLNVFRARQVAWREMLEAKGVLEPYQGMPETGVTELSPEAHAAKQARAQEQYTADMINHEEALLESVDVLCRNARFEGLAADNKVRVVMNGRMEPQEVEVLEGAPLGDARLLALAVEAAMDAAYKQSAEFYEETITTEYLAQAETPTDVEGIVEALARKEFVIDEHVVDPTML</sequence>
<evidence type="ECO:0000313" key="4">
    <source>
        <dbReference type="Proteomes" id="UP000019335"/>
    </source>
</evidence>
<dbReference type="Proteomes" id="UP000019335">
    <property type="component" value="Chromosome 18"/>
</dbReference>
<evidence type="ECO:0000256" key="2">
    <source>
        <dbReference type="SAM" id="Phobius"/>
    </source>
</evidence>
<evidence type="ECO:0000313" key="3">
    <source>
        <dbReference type="EMBL" id="EWM23166.1"/>
    </source>
</evidence>
<dbReference type="GO" id="GO:0003677">
    <property type="term" value="F:DNA binding"/>
    <property type="evidence" value="ECO:0007669"/>
    <property type="project" value="UniProtKB-KW"/>
</dbReference>
<accession>W7TRK9</accession>
<organism evidence="3 4">
    <name type="scientific">Nannochloropsis gaditana</name>
    <dbReference type="NCBI Taxonomy" id="72520"/>
    <lineage>
        <taxon>Eukaryota</taxon>
        <taxon>Sar</taxon>
        <taxon>Stramenopiles</taxon>
        <taxon>Ochrophyta</taxon>
        <taxon>Eustigmatophyceae</taxon>
        <taxon>Eustigmatales</taxon>
        <taxon>Monodopsidaceae</taxon>
        <taxon>Nannochloropsis</taxon>
    </lineage>
</organism>
<evidence type="ECO:0000256" key="1">
    <source>
        <dbReference type="SAM" id="MobiDB-lite"/>
    </source>
</evidence>
<keyword evidence="2" id="KW-0472">Membrane</keyword>